<dbReference type="AlphaFoldDB" id="A0A9N9RYU5"/>
<keyword evidence="1 6" id="KW-0479">Metal-binding</keyword>
<evidence type="ECO:0000256" key="5">
    <source>
        <dbReference type="PROSITE-ProRule" id="PRU00042"/>
    </source>
</evidence>
<dbReference type="Pfam" id="PF07776">
    <property type="entry name" value="zf-AD"/>
    <property type="match status" value="1"/>
</dbReference>
<dbReference type="SMART" id="SM00868">
    <property type="entry name" value="zf-AD"/>
    <property type="match status" value="2"/>
</dbReference>
<gene>
    <name evidence="10" type="ORF">CHIRRI_LOCUS9254</name>
</gene>
<dbReference type="PROSITE" id="PS00028">
    <property type="entry name" value="ZINC_FINGER_C2H2_1"/>
    <property type="match status" value="1"/>
</dbReference>
<name>A0A9N9RYU5_9DIPT</name>
<evidence type="ECO:0000256" key="3">
    <source>
        <dbReference type="ARBA" id="ARBA00022771"/>
    </source>
</evidence>
<evidence type="ECO:0000256" key="1">
    <source>
        <dbReference type="ARBA" id="ARBA00022723"/>
    </source>
</evidence>
<feature type="domain" description="C2H2-type" evidence="8">
    <location>
        <begin position="209"/>
        <end position="236"/>
    </location>
</feature>
<dbReference type="InterPro" id="IPR012934">
    <property type="entry name" value="Znf_AD"/>
</dbReference>
<feature type="region of interest" description="Disordered" evidence="7">
    <location>
        <begin position="143"/>
        <end position="172"/>
    </location>
</feature>
<dbReference type="SUPFAM" id="SSF57667">
    <property type="entry name" value="beta-beta-alpha zinc fingers"/>
    <property type="match status" value="1"/>
</dbReference>
<evidence type="ECO:0000313" key="11">
    <source>
        <dbReference type="Proteomes" id="UP001153620"/>
    </source>
</evidence>
<keyword evidence="11" id="KW-1185">Reference proteome</keyword>
<dbReference type="InterPro" id="IPR013087">
    <property type="entry name" value="Znf_C2H2_type"/>
</dbReference>
<evidence type="ECO:0008006" key="12">
    <source>
        <dbReference type="Google" id="ProtNLM"/>
    </source>
</evidence>
<organism evidence="10 11">
    <name type="scientific">Chironomus riparius</name>
    <dbReference type="NCBI Taxonomy" id="315576"/>
    <lineage>
        <taxon>Eukaryota</taxon>
        <taxon>Metazoa</taxon>
        <taxon>Ecdysozoa</taxon>
        <taxon>Arthropoda</taxon>
        <taxon>Hexapoda</taxon>
        <taxon>Insecta</taxon>
        <taxon>Pterygota</taxon>
        <taxon>Neoptera</taxon>
        <taxon>Endopterygota</taxon>
        <taxon>Diptera</taxon>
        <taxon>Nematocera</taxon>
        <taxon>Chironomoidea</taxon>
        <taxon>Chironomidae</taxon>
        <taxon>Chironominae</taxon>
        <taxon>Chironomus</taxon>
    </lineage>
</organism>
<reference evidence="10" key="2">
    <citation type="submission" date="2022-10" db="EMBL/GenBank/DDBJ databases">
        <authorList>
            <consortium name="ENA_rothamsted_submissions"/>
            <consortium name="culmorum"/>
            <person name="King R."/>
        </authorList>
    </citation>
    <scope>NUCLEOTIDE SEQUENCE</scope>
</reference>
<keyword evidence="4 6" id="KW-0862">Zinc</keyword>
<evidence type="ECO:0000313" key="10">
    <source>
        <dbReference type="EMBL" id="CAG9806394.1"/>
    </source>
</evidence>
<protein>
    <recommendedName>
        <fullName evidence="12">ZAD domain-containing protein</fullName>
    </recommendedName>
</protein>
<dbReference type="SUPFAM" id="SSF57716">
    <property type="entry name" value="Glucocorticoid receptor-like (DNA-binding domain)"/>
    <property type="match status" value="1"/>
</dbReference>
<feature type="region of interest" description="Disordered" evidence="7">
    <location>
        <begin position="648"/>
        <end position="767"/>
    </location>
</feature>
<feature type="binding site" evidence="6">
    <location>
        <position position="66"/>
    </location>
    <ligand>
        <name>Zn(2+)</name>
        <dbReference type="ChEBI" id="CHEBI:29105"/>
    </ligand>
</feature>
<feature type="region of interest" description="Disordered" evidence="7">
    <location>
        <begin position="553"/>
        <end position="609"/>
    </location>
</feature>
<keyword evidence="3 5" id="KW-0863">Zinc-finger</keyword>
<dbReference type="PROSITE" id="PS51915">
    <property type="entry name" value="ZAD"/>
    <property type="match status" value="1"/>
</dbReference>
<keyword evidence="2" id="KW-0677">Repeat</keyword>
<dbReference type="PROSITE" id="PS50157">
    <property type="entry name" value="ZINC_FINGER_C2H2_2"/>
    <property type="match status" value="1"/>
</dbReference>
<feature type="compositionally biased region" description="Polar residues" evidence="7">
    <location>
        <begin position="750"/>
        <end position="767"/>
    </location>
</feature>
<evidence type="ECO:0000256" key="7">
    <source>
        <dbReference type="SAM" id="MobiDB-lite"/>
    </source>
</evidence>
<dbReference type="OrthoDB" id="7765040at2759"/>
<reference evidence="10" key="1">
    <citation type="submission" date="2022-01" db="EMBL/GenBank/DDBJ databases">
        <authorList>
            <person name="King R."/>
        </authorList>
    </citation>
    <scope>NUCLEOTIDE SEQUENCE</scope>
</reference>
<evidence type="ECO:0000256" key="2">
    <source>
        <dbReference type="ARBA" id="ARBA00022737"/>
    </source>
</evidence>
<dbReference type="EMBL" id="OU895879">
    <property type="protein sequence ID" value="CAG9806394.1"/>
    <property type="molecule type" value="Genomic_DNA"/>
</dbReference>
<evidence type="ECO:0000256" key="4">
    <source>
        <dbReference type="ARBA" id="ARBA00022833"/>
    </source>
</evidence>
<feature type="binding site" evidence="6">
    <location>
        <position position="23"/>
    </location>
    <ligand>
        <name>Zn(2+)</name>
        <dbReference type="ChEBI" id="CHEBI:29105"/>
    </ligand>
</feature>
<evidence type="ECO:0000259" key="9">
    <source>
        <dbReference type="PROSITE" id="PS51915"/>
    </source>
</evidence>
<feature type="domain" description="ZAD" evidence="9">
    <location>
        <begin position="18"/>
        <end position="93"/>
    </location>
</feature>
<evidence type="ECO:0000256" key="6">
    <source>
        <dbReference type="PROSITE-ProRule" id="PRU01263"/>
    </source>
</evidence>
<accession>A0A9N9RYU5</accession>
<feature type="compositionally biased region" description="Basic and acidic residues" evidence="7">
    <location>
        <begin position="553"/>
        <end position="565"/>
    </location>
</feature>
<dbReference type="Gene3D" id="3.30.160.60">
    <property type="entry name" value="Classic Zinc Finger"/>
    <property type="match status" value="1"/>
</dbReference>
<feature type="compositionally biased region" description="Polar residues" evidence="7">
    <location>
        <begin position="690"/>
        <end position="702"/>
    </location>
</feature>
<sequence length="802" mass="91386">MERFQKIRNNRRKFDISTICRFCGLENEERYNIVHLNEDGVEFATKVSSMIGIKVHGTDKMPQNVCFICMDKINDFYEFRLMALNTEKQTRDALGLPLEEEPPKPAKPQIITKPAIVRLIDLKHSTKDSYLIQRALERLNQKQEEQNMHIPSTSGIKRETTSSSTVTQPPVKKTRKDISCPICVDTYFSYINDLQDHQMKEHLPLISKYACGSCRETFDQLSDFKAHENMHTQRKLPYVCYFCKVKNTKLRDFQRHMLNFNCPRKKPLPITVEDIKCFQCKKKFLTQNLFEWHGCFLKTRGTCLKCGLYVQKKKSLLKHYVLCKEKFVTPLAARDPNEDKIKAEQISPTRGPVINISNVSNIKSKGVRKKTVPQRRTTVFKAEKEVNLSTPTVVQQDEDDDEYANYEEDITYDNFGSDEEDDDQAITNLEPVVQIQEIPAPRIIDIKAEKSNDFEAIKQLTIPANSTSIDSQIIRDIKREQAGKQAVVSTSKQKSVTGLNIKAERATNEQSVVQVLNPLAVSKAKPGSMTARKKVFKLPVDLVNKIKKEKLNTEYGDKTHEMRDEAEPDPEEEKQMERSQKSPNLIKQEKLDTESNAVKVISNPPRPHKQFINPIALAMMREKNAQKALEAAKNVSVPLIISAVTSMSDTPLNGENKEESNEISSKSVETPSKAQEKAVDENAQNDKLNEINSSNEKSTPESNPVMVEIPAEFSKPTQEHHYSPTVETTKLDNKELSPIVAPETEKNNEVETSLTDSTVVKETQAINTNDDDELDQLLQKYGDIDDTNDLQDSDLQDLLKFD</sequence>
<dbReference type="Proteomes" id="UP001153620">
    <property type="component" value="Chromosome 3"/>
</dbReference>
<feature type="binding site" evidence="6">
    <location>
        <position position="69"/>
    </location>
    <ligand>
        <name>Zn(2+)</name>
        <dbReference type="ChEBI" id="CHEBI:29105"/>
    </ligand>
</feature>
<proteinExistence type="predicted"/>
<dbReference type="Gene3D" id="3.40.1800.20">
    <property type="match status" value="1"/>
</dbReference>
<dbReference type="InterPro" id="IPR036236">
    <property type="entry name" value="Znf_C2H2_sf"/>
</dbReference>
<evidence type="ECO:0000259" key="8">
    <source>
        <dbReference type="PROSITE" id="PS50157"/>
    </source>
</evidence>
<dbReference type="SMART" id="SM00355">
    <property type="entry name" value="ZnF_C2H2"/>
    <property type="match status" value="3"/>
</dbReference>
<dbReference type="GO" id="GO:0008270">
    <property type="term" value="F:zinc ion binding"/>
    <property type="evidence" value="ECO:0007669"/>
    <property type="project" value="UniProtKB-UniRule"/>
</dbReference>
<dbReference type="GO" id="GO:0005634">
    <property type="term" value="C:nucleus"/>
    <property type="evidence" value="ECO:0007669"/>
    <property type="project" value="InterPro"/>
</dbReference>
<dbReference type="PANTHER" id="PTHR24379:SF121">
    <property type="entry name" value="C2H2-TYPE DOMAIN-CONTAINING PROTEIN"/>
    <property type="match status" value="1"/>
</dbReference>
<feature type="binding site" evidence="6">
    <location>
        <position position="20"/>
    </location>
    <ligand>
        <name>Zn(2+)</name>
        <dbReference type="ChEBI" id="CHEBI:29105"/>
    </ligand>
</feature>
<dbReference type="PANTHER" id="PTHR24379">
    <property type="entry name" value="KRAB AND ZINC FINGER DOMAIN-CONTAINING"/>
    <property type="match status" value="1"/>
</dbReference>